<sequence length="412" mass="46462">MFAIVEAILGVWLFEHHFIEVSRIKYLKLNCRCASSGDLTRSGDFNPDLLVRRIGCVPLCVARSDNAGGHFDVCDGTAQKQAVYLRNDKRPAFFCMFHLEEARVHIICLYGRFPLAGGTFGYCRCSRGHAFHPSCGHKEHPVCPHDDCQGTDKENGETIVVVKVPDVTTARENGADGTSWRTAAIFQLYVQRRPRETIPVVLSLFQSFRKMDYNADRTRPDAENAPCYIDSFQRAILPPTAFHPCIDIVLRGDKTPNRHTFTTGLLLSFIRRFDSCSKEMLQQMVGQMEGDIFLITAFRLRAALCGEDLPILEASIVLHALDKIFSWPLQFFIPMYGRENCPCADPRPNRCGYGISLATVQLEKKGCCEAVCLTDGSLGHCFDVQQKYGLFVMAEEENNEFSILKFFCPSHF</sequence>
<gene>
    <name evidence="1" type="ORF">BV898_16146</name>
</gene>
<dbReference type="Proteomes" id="UP000192578">
    <property type="component" value="Unassembled WGS sequence"/>
</dbReference>
<dbReference type="EMBL" id="MTYJ01000235">
    <property type="protein sequence ID" value="OWA51672.1"/>
    <property type="molecule type" value="Genomic_DNA"/>
</dbReference>
<dbReference type="AlphaFoldDB" id="A0A9X6NCP3"/>
<evidence type="ECO:0000313" key="1">
    <source>
        <dbReference type="EMBL" id="OWA51672.1"/>
    </source>
</evidence>
<comment type="caution">
    <text evidence="1">The sequence shown here is derived from an EMBL/GenBank/DDBJ whole genome shotgun (WGS) entry which is preliminary data.</text>
</comment>
<evidence type="ECO:0000313" key="2">
    <source>
        <dbReference type="Proteomes" id="UP000192578"/>
    </source>
</evidence>
<name>A0A9X6NCP3_HYPEX</name>
<proteinExistence type="predicted"/>
<reference evidence="2" key="1">
    <citation type="submission" date="2017-01" db="EMBL/GenBank/DDBJ databases">
        <title>Comparative genomics of anhydrobiosis in the tardigrade Hypsibius dujardini.</title>
        <authorList>
            <person name="Yoshida Y."/>
            <person name="Koutsovoulos G."/>
            <person name="Laetsch D."/>
            <person name="Stevens L."/>
            <person name="Kumar S."/>
            <person name="Horikawa D."/>
            <person name="Ishino K."/>
            <person name="Komine S."/>
            <person name="Tomita M."/>
            <person name="Blaxter M."/>
            <person name="Arakawa K."/>
        </authorList>
    </citation>
    <scope>NUCLEOTIDE SEQUENCE [LARGE SCALE GENOMIC DNA]</scope>
    <source>
        <strain evidence="2">Z151</strain>
    </source>
</reference>
<protein>
    <submittedName>
        <fullName evidence="1">Uncharacterized protein</fullName>
    </submittedName>
</protein>
<keyword evidence="2" id="KW-1185">Reference proteome</keyword>
<accession>A0A9X6NCP3</accession>
<organism evidence="1 2">
    <name type="scientific">Hypsibius exemplaris</name>
    <name type="common">Freshwater tardigrade</name>
    <dbReference type="NCBI Taxonomy" id="2072580"/>
    <lineage>
        <taxon>Eukaryota</taxon>
        <taxon>Metazoa</taxon>
        <taxon>Ecdysozoa</taxon>
        <taxon>Tardigrada</taxon>
        <taxon>Eutardigrada</taxon>
        <taxon>Parachela</taxon>
        <taxon>Hypsibioidea</taxon>
        <taxon>Hypsibiidae</taxon>
        <taxon>Hypsibius</taxon>
    </lineage>
</organism>